<keyword evidence="1" id="KW-1133">Transmembrane helix</keyword>
<dbReference type="Proteomes" id="UP000263268">
    <property type="component" value="Unassembled WGS sequence"/>
</dbReference>
<keyword evidence="1" id="KW-0812">Transmembrane</keyword>
<keyword evidence="1" id="KW-0472">Membrane</keyword>
<proteinExistence type="predicted"/>
<reference evidence="2 3" key="1">
    <citation type="journal article" date="2018" name="Nat. Biotechnol.">
        <title>A standardized bacterial taxonomy based on genome phylogeny substantially revises the tree of life.</title>
        <authorList>
            <person name="Parks D.H."/>
            <person name="Chuvochina M."/>
            <person name="Waite D.W."/>
            <person name="Rinke C."/>
            <person name="Skarshewski A."/>
            <person name="Chaumeil P.A."/>
            <person name="Hugenholtz P."/>
        </authorList>
    </citation>
    <scope>NUCLEOTIDE SEQUENCE [LARGE SCALE GENOMIC DNA]</scope>
    <source>
        <strain evidence="2">UBA10227</strain>
    </source>
</reference>
<organism evidence="2 3">
    <name type="scientific">Xanthomarina gelatinilytica</name>
    <dbReference type="NCBI Taxonomy" id="1137281"/>
    <lineage>
        <taxon>Bacteria</taxon>
        <taxon>Pseudomonadati</taxon>
        <taxon>Bacteroidota</taxon>
        <taxon>Flavobacteriia</taxon>
        <taxon>Flavobacteriales</taxon>
        <taxon>Flavobacteriaceae</taxon>
        <taxon>Xanthomarina</taxon>
    </lineage>
</organism>
<evidence type="ECO:0000313" key="2">
    <source>
        <dbReference type="EMBL" id="HCY80536.1"/>
    </source>
</evidence>
<dbReference type="EMBL" id="DPRK01000036">
    <property type="protein sequence ID" value="HCY80536.1"/>
    <property type="molecule type" value="Genomic_DNA"/>
</dbReference>
<protein>
    <submittedName>
        <fullName evidence="2">DUF983 domain-containing protein</fullName>
    </submittedName>
</protein>
<comment type="caution">
    <text evidence="2">The sequence shown here is derived from an EMBL/GenBank/DDBJ whole genome shotgun (WGS) entry which is preliminary data.</text>
</comment>
<accession>A0A3D6BMM1</accession>
<feature type="transmembrane region" description="Helical" evidence="1">
    <location>
        <begin position="87"/>
        <end position="105"/>
    </location>
</feature>
<feature type="transmembrane region" description="Helical" evidence="1">
    <location>
        <begin position="56"/>
        <end position="81"/>
    </location>
</feature>
<gene>
    <name evidence="2" type="ORF">DHV22_02500</name>
</gene>
<dbReference type="Pfam" id="PF06170">
    <property type="entry name" value="DUF983"/>
    <property type="match status" value="1"/>
</dbReference>
<sequence>MIKKGNKLYSIFTGACPRCHQESMYSNKNPYMLKDVLKINDSCSHCGTKYRIEPSFFYGSMYVSYAVGIAFAVAAFVISYLFLGSGLMTAFIAIVGTLIVFYPVIMRLSRNIWINLFMHYDKSLVKPKTD</sequence>
<evidence type="ECO:0000313" key="3">
    <source>
        <dbReference type="Proteomes" id="UP000263268"/>
    </source>
</evidence>
<dbReference type="InterPro" id="IPR009325">
    <property type="entry name" value="DUF983"/>
</dbReference>
<dbReference type="AlphaFoldDB" id="A0A3D6BMM1"/>
<dbReference type="RefSeq" id="WP_370101661.1">
    <property type="nucleotide sequence ID" value="NZ_CAXQWG010000258.1"/>
</dbReference>
<evidence type="ECO:0000256" key="1">
    <source>
        <dbReference type="SAM" id="Phobius"/>
    </source>
</evidence>
<name>A0A3D6BMM1_9FLAO</name>